<dbReference type="InterPro" id="IPR009267">
    <property type="entry name" value="NTP_transf_6"/>
</dbReference>
<evidence type="ECO:0000313" key="2">
    <source>
        <dbReference type="Proteomes" id="UP000000238"/>
    </source>
</evidence>
<keyword evidence="2" id="KW-1185">Reference proteome</keyword>
<sequence length="152" mass="17063">MEKDLTLEARFKALLQSVPEIMETMEACANYGLPDYYLAGGALTQALWNSMLGEASLSKVKDFDVVYFAHEASALEKAHENTLNRLTRHSIPIDVKNQAHVHEWYPRKFGHDIPPYQSVEAGISSWLPAFAIGVRKQIDDLKIFAPFGLNDA</sequence>
<evidence type="ECO:0000313" key="1">
    <source>
        <dbReference type="EMBL" id="ABC28856.1"/>
    </source>
</evidence>
<protein>
    <submittedName>
        <fullName evidence="1">Uncharacterized protein conserved in bacteria</fullName>
    </submittedName>
</protein>
<reference evidence="1 2" key="1">
    <citation type="journal article" date="2005" name="Nucleic Acids Res.">
        <title>Genomic blueprint of Hahella chejuensis, a marine microbe producing an algicidal agent.</title>
        <authorList>
            <person name="Jeong H."/>
            <person name="Yim J.H."/>
            <person name="Lee C."/>
            <person name="Choi S.-H."/>
            <person name="Park Y.K."/>
            <person name="Yoon S.H."/>
            <person name="Hur C.-G."/>
            <person name="Kang H.-Y."/>
            <person name="Kim D."/>
            <person name="Lee H.H."/>
            <person name="Park K.H."/>
            <person name="Park S.-H."/>
            <person name="Park H.-S."/>
            <person name="Lee H.K."/>
            <person name="Oh T.K."/>
            <person name="Kim J.F."/>
        </authorList>
    </citation>
    <scope>NUCLEOTIDE SEQUENCE [LARGE SCALE GENOMIC DNA]</scope>
    <source>
        <strain evidence="1 2">KCTC 2396</strain>
    </source>
</reference>
<dbReference type="EMBL" id="CP000155">
    <property type="protein sequence ID" value="ABC28856.1"/>
    <property type="molecule type" value="Genomic_DNA"/>
</dbReference>
<name>Q2SKG8_HAHCH</name>
<dbReference type="PANTHER" id="PTHR39166:SF1">
    <property type="entry name" value="BLL1166 PROTEIN"/>
    <property type="match status" value="1"/>
</dbReference>
<dbReference type="Proteomes" id="UP000000238">
    <property type="component" value="Chromosome"/>
</dbReference>
<accession>Q2SKG8</accession>
<dbReference type="HOGENOM" id="CLU_092842_0_0_6"/>
<organism evidence="1 2">
    <name type="scientific">Hahella chejuensis (strain KCTC 2396)</name>
    <dbReference type="NCBI Taxonomy" id="349521"/>
    <lineage>
        <taxon>Bacteria</taxon>
        <taxon>Pseudomonadati</taxon>
        <taxon>Pseudomonadota</taxon>
        <taxon>Gammaproteobacteria</taxon>
        <taxon>Oceanospirillales</taxon>
        <taxon>Hahellaceae</taxon>
        <taxon>Hahella</taxon>
    </lineage>
</organism>
<proteinExistence type="predicted"/>
<dbReference type="Pfam" id="PF06042">
    <property type="entry name" value="NTP_transf_6"/>
    <property type="match status" value="1"/>
</dbReference>
<dbReference type="RefSeq" id="WP_011395927.1">
    <property type="nucleotide sequence ID" value="NC_007645.1"/>
</dbReference>
<dbReference type="SMR" id="Q2SKG8"/>
<dbReference type="STRING" id="349521.HCH_02022"/>
<dbReference type="OrthoDB" id="9805247at2"/>
<dbReference type="AlphaFoldDB" id="Q2SKG8"/>
<dbReference type="KEGG" id="hch:HCH_02022"/>
<dbReference type="eggNOG" id="COG3575">
    <property type="taxonomic scope" value="Bacteria"/>
</dbReference>
<dbReference type="PANTHER" id="PTHR39166">
    <property type="entry name" value="BLL1166 PROTEIN"/>
    <property type="match status" value="1"/>
</dbReference>
<dbReference type="DNASU" id="3840978"/>
<gene>
    <name evidence="1" type="ordered locus">HCH_02022</name>
</gene>